<keyword evidence="2" id="KW-0732">Signal</keyword>
<gene>
    <name evidence="3" type="ORF">DM484_08215</name>
</gene>
<comment type="caution">
    <text evidence="3">The sequence shown here is derived from an EMBL/GenBank/DDBJ whole genome shotgun (WGS) entry which is preliminary data.</text>
</comment>
<name>A0A2W4TA74_9GAMM</name>
<feature type="repeat" description="TPR" evidence="1">
    <location>
        <begin position="508"/>
        <end position="541"/>
    </location>
</feature>
<organism evidence="3 4">
    <name type="scientific">Candidatus Methylumidiphilus alinenensis</name>
    <dbReference type="NCBI Taxonomy" id="2202197"/>
    <lineage>
        <taxon>Bacteria</taxon>
        <taxon>Pseudomonadati</taxon>
        <taxon>Pseudomonadota</taxon>
        <taxon>Gammaproteobacteria</taxon>
        <taxon>Methylococcales</taxon>
        <taxon>Candidatus Methylumidiphilus</taxon>
    </lineage>
</organism>
<dbReference type="EMBL" id="QJPH01000265">
    <property type="protein sequence ID" value="PZN81564.1"/>
    <property type="molecule type" value="Genomic_DNA"/>
</dbReference>
<feature type="repeat" description="TPR" evidence="1">
    <location>
        <begin position="406"/>
        <end position="439"/>
    </location>
</feature>
<evidence type="ECO:0000256" key="2">
    <source>
        <dbReference type="SAM" id="SignalP"/>
    </source>
</evidence>
<feature type="repeat" description="TPR" evidence="1">
    <location>
        <begin position="749"/>
        <end position="782"/>
    </location>
</feature>
<protein>
    <submittedName>
        <fullName evidence="3">Uncharacterized protein</fullName>
    </submittedName>
</protein>
<dbReference type="Pfam" id="PF14559">
    <property type="entry name" value="TPR_19"/>
    <property type="match status" value="3"/>
</dbReference>
<feature type="signal peptide" evidence="2">
    <location>
        <begin position="1"/>
        <end position="22"/>
    </location>
</feature>
<keyword evidence="1" id="KW-0802">TPR repeat</keyword>
<dbReference type="SUPFAM" id="SSF48452">
    <property type="entry name" value="TPR-like"/>
    <property type="match status" value="4"/>
</dbReference>
<proteinExistence type="predicted"/>
<dbReference type="Pfam" id="PF13414">
    <property type="entry name" value="TPR_11"/>
    <property type="match status" value="1"/>
</dbReference>
<dbReference type="PANTHER" id="PTHR12558:SF13">
    <property type="entry name" value="CELL DIVISION CYCLE PROTEIN 27 HOMOLOG"/>
    <property type="match status" value="1"/>
</dbReference>
<sequence>MFCYKNAALIGLLVILPTLQSACTSKEESAQRYLQEGKALFEQGKTDQALVQFKNAIQRNPKLADAYYRVALLAEKKQDWKGMFGNLLEAVNLDKNHVDAHFKLGLAYLAARQLDKASAEADALEKLKPGDALTLALRGDVLFAQGKKAEGIDVARQAMDKDPSNYDTAVILSSLYLADGNHAESLATLDRAIGLHSQEIGLPLLKIQVEVNGKDYDAAIGGYHALIEQYPNKKELNYGLVQLLMKIGRTEQAEAVLHGIIDKFPTDTDAKLALVGFIGHRDESEAEKTLAKFAAENPNDIPILTNLAGFYASRQRYDEAQAVLKRIIDIDDKGRGGLTARVELAKVALLQKDGKTAQALIEEVIAADANNPDALLLRAIMRLDKNETDAAIADLRIALAANSKNDKVLVLLAKAYQRNGNSDIAENTLRQALEINPGNLEAALPVAAKLIMGRELDRAEEVLNAALKPNPQEPTALQMLTQVKALKKDWGGAQALATQIGRQTKRSPSGHYLSGEIYSAQGNYTDAVKQFQAALQERADFPEAIRGLAQAYNAKGERVQLKSYLRGFIEKNPNVSEASLVLAYAHAADKEWGDAVKVLQNALRIAPKSVQTYQILAGIYQAQDKPDEEIKVFRKGLAELPDDVQLMVGLAQVYERVKDAEPAIALYQRILQKQPKLELAINNLASVLADYRSDKESLQQATRLVGAFAQSSNPNLLDTYAWVAVRTGDKDKKAIPALKKVIAAAPEVAVFRYHLGTAYFQASDRASAKAELERALELAKKQGDFVGIEQARSLLKEISGTPVK</sequence>
<dbReference type="InterPro" id="IPR019734">
    <property type="entry name" value="TPR_rpt"/>
</dbReference>
<evidence type="ECO:0000256" key="1">
    <source>
        <dbReference type="PROSITE-ProRule" id="PRU00339"/>
    </source>
</evidence>
<dbReference type="Gene3D" id="1.25.40.10">
    <property type="entry name" value="Tetratricopeptide repeat domain"/>
    <property type="match status" value="3"/>
</dbReference>
<evidence type="ECO:0000313" key="4">
    <source>
        <dbReference type="Proteomes" id="UP000249396"/>
    </source>
</evidence>
<accession>A0A2W4TA74</accession>
<dbReference type="Proteomes" id="UP000249396">
    <property type="component" value="Unassembled WGS sequence"/>
</dbReference>
<dbReference type="PANTHER" id="PTHR12558">
    <property type="entry name" value="CELL DIVISION CYCLE 16,23,27"/>
    <property type="match status" value="1"/>
</dbReference>
<dbReference type="Pfam" id="PF13181">
    <property type="entry name" value="TPR_8"/>
    <property type="match status" value="1"/>
</dbReference>
<reference evidence="3 4" key="1">
    <citation type="journal article" date="2018" name="Aquat. Microb. Ecol.">
        <title>Gammaproteobacterial methanotrophs dominate.</title>
        <authorList>
            <person name="Rissanen A.J."/>
            <person name="Saarenheimo J."/>
            <person name="Tiirola M."/>
            <person name="Peura S."/>
            <person name="Aalto S.L."/>
            <person name="Karvinen A."/>
            <person name="Nykanen H."/>
        </authorList>
    </citation>
    <scope>NUCLEOTIDE SEQUENCE [LARGE SCALE GENOMIC DNA]</scope>
    <source>
        <strain evidence="3">AMbin10</strain>
    </source>
</reference>
<dbReference type="Pfam" id="PF13432">
    <property type="entry name" value="TPR_16"/>
    <property type="match status" value="4"/>
</dbReference>
<dbReference type="SMART" id="SM00028">
    <property type="entry name" value="TPR"/>
    <property type="match status" value="14"/>
</dbReference>
<feature type="repeat" description="TPR" evidence="1">
    <location>
        <begin position="644"/>
        <end position="677"/>
    </location>
</feature>
<evidence type="ECO:0000313" key="3">
    <source>
        <dbReference type="EMBL" id="PZN81564.1"/>
    </source>
</evidence>
<dbReference type="InterPro" id="IPR011990">
    <property type="entry name" value="TPR-like_helical_dom_sf"/>
</dbReference>
<dbReference type="AlphaFoldDB" id="A0A2W4TA74"/>
<feature type="chain" id="PRO_5016051674" evidence="2">
    <location>
        <begin position="23"/>
        <end position="804"/>
    </location>
</feature>
<feature type="repeat" description="TPR" evidence="1">
    <location>
        <begin position="30"/>
        <end position="63"/>
    </location>
</feature>
<dbReference type="PROSITE" id="PS50005">
    <property type="entry name" value="TPR"/>
    <property type="match status" value="5"/>
</dbReference>